<dbReference type="PANTHER" id="PTHR32071">
    <property type="entry name" value="TRANSCRIPTIONAL REGULATORY PROTEIN"/>
    <property type="match status" value="1"/>
</dbReference>
<dbReference type="PROSITE" id="PS00675">
    <property type="entry name" value="SIGMA54_INTERACT_1"/>
    <property type="match status" value="1"/>
</dbReference>
<keyword evidence="1" id="KW-0547">Nucleotide-binding</keyword>
<protein>
    <submittedName>
        <fullName evidence="4">Sigma 54-interacting transcriptional regulator</fullName>
    </submittedName>
</protein>
<dbReference type="RefSeq" id="WP_323467927.1">
    <property type="nucleotide sequence ID" value="NZ_JAWJAY010000445.1"/>
</dbReference>
<dbReference type="InterPro" id="IPR002078">
    <property type="entry name" value="Sigma_54_int"/>
</dbReference>
<keyword evidence="2" id="KW-0067">ATP-binding</keyword>
<comment type="caution">
    <text evidence="4">The sequence shown here is derived from an EMBL/GenBank/DDBJ whole genome shotgun (WGS) entry which is preliminary data.</text>
</comment>
<accession>A0AAJ2NSZ4</accession>
<evidence type="ECO:0000313" key="4">
    <source>
        <dbReference type="EMBL" id="MDV2887767.1"/>
    </source>
</evidence>
<dbReference type="InterPro" id="IPR025662">
    <property type="entry name" value="Sigma_54_int_dom_ATP-bd_1"/>
</dbReference>
<proteinExistence type="predicted"/>
<dbReference type="PROSITE" id="PS50045">
    <property type="entry name" value="SIGMA54_INTERACT_4"/>
    <property type="match status" value="1"/>
</dbReference>
<reference evidence="4" key="1">
    <citation type="submission" date="2023-10" db="EMBL/GenBank/DDBJ databases">
        <title>Screening of Alkalihalophilus pseudofirmusBZ-TG-HK211 and Its Alleviation of Salt Stress on Rapeseed Growth.</title>
        <authorList>
            <person name="Zhao B."/>
            <person name="Guo T."/>
        </authorList>
    </citation>
    <scope>NUCLEOTIDE SEQUENCE</scope>
    <source>
        <strain evidence="4">BZ-TG-HK211</strain>
    </source>
</reference>
<dbReference type="GO" id="GO:0005524">
    <property type="term" value="F:ATP binding"/>
    <property type="evidence" value="ECO:0007669"/>
    <property type="project" value="UniProtKB-KW"/>
</dbReference>
<dbReference type="PANTHER" id="PTHR32071:SF121">
    <property type="entry name" value="SIGMA L-DEPENDENT TRANSCRIPTIONAL REGULATOR YQIR-RELATED"/>
    <property type="match status" value="1"/>
</dbReference>
<feature type="non-terminal residue" evidence="4">
    <location>
        <position position="93"/>
    </location>
</feature>
<dbReference type="InterPro" id="IPR027417">
    <property type="entry name" value="P-loop_NTPase"/>
</dbReference>
<dbReference type="Pfam" id="PF00158">
    <property type="entry name" value="Sigma54_activat"/>
    <property type="match status" value="1"/>
</dbReference>
<feature type="domain" description="Sigma-54 factor interaction" evidence="3">
    <location>
        <begin position="1"/>
        <end position="93"/>
    </location>
</feature>
<evidence type="ECO:0000256" key="1">
    <source>
        <dbReference type="ARBA" id="ARBA00022741"/>
    </source>
</evidence>
<dbReference type="Gene3D" id="3.40.50.300">
    <property type="entry name" value="P-loop containing nucleotide triphosphate hydrolases"/>
    <property type="match status" value="1"/>
</dbReference>
<dbReference type="GO" id="GO:0006355">
    <property type="term" value="P:regulation of DNA-templated transcription"/>
    <property type="evidence" value="ECO:0007669"/>
    <property type="project" value="InterPro"/>
</dbReference>
<dbReference type="AlphaFoldDB" id="A0AAJ2NSZ4"/>
<organism evidence="4 5">
    <name type="scientific">Alkalihalophilus pseudofirmus</name>
    <name type="common">Bacillus pseudofirmus</name>
    <dbReference type="NCBI Taxonomy" id="79885"/>
    <lineage>
        <taxon>Bacteria</taxon>
        <taxon>Bacillati</taxon>
        <taxon>Bacillota</taxon>
        <taxon>Bacilli</taxon>
        <taxon>Bacillales</taxon>
        <taxon>Bacillaceae</taxon>
        <taxon>Alkalihalophilus</taxon>
    </lineage>
</organism>
<evidence type="ECO:0000259" key="3">
    <source>
        <dbReference type="PROSITE" id="PS50045"/>
    </source>
</evidence>
<evidence type="ECO:0000256" key="2">
    <source>
        <dbReference type="ARBA" id="ARBA00022840"/>
    </source>
</evidence>
<dbReference type="EMBL" id="JAWJAY010000445">
    <property type="protein sequence ID" value="MDV2887767.1"/>
    <property type="molecule type" value="Genomic_DNA"/>
</dbReference>
<dbReference type="CDD" id="cd00009">
    <property type="entry name" value="AAA"/>
    <property type="match status" value="1"/>
</dbReference>
<sequence length="93" mass="10003">MLLAIEQAKLGAKTPATVLLRGESGTGKELFAHAIHNASDRKYNKFIRVNCAAISESLLESELFGYEEGAFSGALRGGKRGLFEEANNGSIFL</sequence>
<dbReference type="Proteomes" id="UP001285636">
    <property type="component" value="Unassembled WGS sequence"/>
</dbReference>
<name>A0AAJ2NSZ4_ALKPS</name>
<evidence type="ECO:0000313" key="5">
    <source>
        <dbReference type="Proteomes" id="UP001285636"/>
    </source>
</evidence>
<feature type="non-terminal residue" evidence="4">
    <location>
        <position position="1"/>
    </location>
</feature>
<gene>
    <name evidence="4" type="ORF">RYX45_21610</name>
</gene>
<dbReference type="SUPFAM" id="SSF52540">
    <property type="entry name" value="P-loop containing nucleoside triphosphate hydrolases"/>
    <property type="match status" value="1"/>
</dbReference>